<name>G9YM72_FLAPL</name>
<sequence>MRPGGERIKSPLYMLALRRMNWSAEHRQEADHMAPLTGIHAYFINNKPIYSTFLADVKAQGGSTDLFSPPSAFPDGYFAAIPWVGVVVQKNPDYEGDTAAYKAVSITLNGQIYLLRLNSTQSFETGVTGYFHSAPAPQREDYFGVPPLTGTEEVTVTLLYDDVPYQNTVLAPVEPLGATTKWSDIILNYGNLFTDDVRNQEAYDINPAAFLNTASYYLQAAIPRFNRPTEIISYLSQRTPSFFSETQWAVPAEILPPGEMQTPTTEPITIQAKPGYELCSVVIRGTDKFGNPVDTPYSMETYDPQTGKVTFPAGLISGTEFIIDLYRDGVFQKTLSPDMKRILGLCFHMVWEYRFTGNWLARSAKVSDKSFAPPNEANWTRAQEEKRRSEEDTLNQELRRYEQSCTYRGVVNFSPSINLF</sequence>
<dbReference type="EMBL" id="AGCK01000040">
    <property type="protein sequence ID" value="EHM54363.1"/>
    <property type="molecule type" value="Genomic_DNA"/>
</dbReference>
<evidence type="ECO:0000313" key="3">
    <source>
        <dbReference type="Proteomes" id="UP000004459"/>
    </source>
</evidence>
<accession>G9YM72</accession>
<dbReference type="PATRIC" id="fig|411475.3.peg.505"/>
<reference evidence="2 3" key="1">
    <citation type="submission" date="2011-08" db="EMBL/GenBank/DDBJ databases">
        <authorList>
            <person name="Weinstock G."/>
            <person name="Sodergren E."/>
            <person name="Clifton S."/>
            <person name="Fulton L."/>
            <person name="Fulton B."/>
            <person name="Courtney L."/>
            <person name="Fronick C."/>
            <person name="Harrison M."/>
            <person name="Strong C."/>
            <person name="Farmer C."/>
            <person name="Delahaunty K."/>
            <person name="Markovic C."/>
            <person name="Hall O."/>
            <person name="Minx P."/>
            <person name="Tomlinson C."/>
            <person name="Mitreva M."/>
            <person name="Hou S."/>
            <person name="Chen J."/>
            <person name="Wollam A."/>
            <person name="Pepin K.H."/>
            <person name="Johnson M."/>
            <person name="Bhonagiri V."/>
            <person name="Zhang X."/>
            <person name="Suruliraj S."/>
            <person name="Warren W."/>
            <person name="Chinwalla A."/>
            <person name="Mardis E.R."/>
            <person name="Wilson R.K."/>
        </authorList>
    </citation>
    <scope>NUCLEOTIDE SEQUENCE [LARGE SCALE GENOMIC DNA]</scope>
    <source>
        <strain evidence="2 3">ATCC 29863</strain>
    </source>
</reference>
<organism evidence="2 3">
    <name type="scientific">Flavonifractor plautii ATCC 29863</name>
    <dbReference type="NCBI Taxonomy" id="411475"/>
    <lineage>
        <taxon>Bacteria</taxon>
        <taxon>Bacillati</taxon>
        <taxon>Bacillota</taxon>
        <taxon>Clostridia</taxon>
        <taxon>Eubacteriales</taxon>
        <taxon>Oscillospiraceae</taxon>
        <taxon>Flavonifractor</taxon>
    </lineage>
</organism>
<evidence type="ECO:0000256" key="1">
    <source>
        <dbReference type="SAM" id="MobiDB-lite"/>
    </source>
</evidence>
<dbReference type="Proteomes" id="UP000004459">
    <property type="component" value="Unassembled WGS sequence"/>
</dbReference>
<feature type="region of interest" description="Disordered" evidence="1">
    <location>
        <begin position="373"/>
        <end position="394"/>
    </location>
</feature>
<evidence type="ECO:0000313" key="2">
    <source>
        <dbReference type="EMBL" id="EHM54363.1"/>
    </source>
</evidence>
<proteinExistence type="predicted"/>
<comment type="caution">
    <text evidence="2">The sequence shown here is derived from an EMBL/GenBank/DDBJ whole genome shotgun (WGS) entry which is preliminary data.</text>
</comment>
<gene>
    <name evidence="2" type="ORF">HMPREF0372_00593</name>
</gene>
<dbReference type="HOGENOM" id="CLU_653376_0_0_9"/>
<protein>
    <submittedName>
        <fullName evidence="2">Uncharacterized protein</fullName>
    </submittedName>
</protein>
<feature type="compositionally biased region" description="Basic and acidic residues" evidence="1">
    <location>
        <begin position="382"/>
        <end position="394"/>
    </location>
</feature>
<dbReference type="AlphaFoldDB" id="G9YM72"/>